<reference evidence="1" key="1">
    <citation type="submission" date="2014-11" db="EMBL/GenBank/DDBJ databases">
        <authorList>
            <person name="Amaro Gonzalez C."/>
        </authorList>
    </citation>
    <scope>NUCLEOTIDE SEQUENCE</scope>
</reference>
<name>A0A0E9Q4D1_ANGAN</name>
<dbReference type="EMBL" id="GBXM01097367">
    <property type="protein sequence ID" value="JAH11210.1"/>
    <property type="molecule type" value="Transcribed_RNA"/>
</dbReference>
<organism evidence="1">
    <name type="scientific">Anguilla anguilla</name>
    <name type="common">European freshwater eel</name>
    <name type="synonym">Muraena anguilla</name>
    <dbReference type="NCBI Taxonomy" id="7936"/>
    <lineage>
        <taxon>Eukaryota</taxon>
        <taxon>Metazoa</taxon>
        <taxon>Chordata</taxon>
        <taxon>Craniata</taxon>
        <taxon>Vertebrata</taxon>
        <taxon>Euteleostomi</taxon>
        <taxon>Actinopterygii</taxon>
        <taxon>Neopterygii</taxon>
        <taxon>Teleostei</taxon>
        <taxon>Anguilliformes</taxon>
        <taxon>Anguillidae</taxon>
        <taxon>Anguilla</taxon>
    </lineage>
</organism>
<evidence type="ECO:0000313" key="1">
    <source>
        <dbReference type="EMBL" id="JAH11210.1"/>
    </source>
</evidence>
<proteinExistence type="predicted"/>
<reference evidence="1" key="2">
    <citation type="journal article" date="2015" name="Fish Shellfish Immunol.">
        <title>Early steps in the European eel (Anguilla anguilla)-Vibrio vulnificus interaction in the gills: Role of the RtxA13 toxin.</title>
        <authorList>
            <person name="Callol A."/>
            <person name="Pajuelo D."/>
            <person name="Ebbesson L."/>
            <person name="Teles M."/>
            <person name="MacKenzie S."/>
            <person name="Amaro C."/>
        </authorList>
    </citation>
    <scope>NUCLEOTIDE SEQUENCE</scope>
</reference>
<sequence>MNIKCSLIGHKTCLPKKSCIFDLCHIINFMLTLVHIVHC</sequence>
<protein>
    <submittedName>
        <fullName evidence="1">Uncharacterized protein</fullName>
    </submittedName>
</protein>
<accession>A0A0E9Q4D1</accession>
<dbReference type="AlphaFoldDB" id="A0A0E9Q4D1"/>